<dbReference type="EMBL" id="JAFIMR010000057">
    <property type="protein sequence ID" value="KAI1853450.1"/>
    <property type="molecule type" value="Genomic_DNA"/>
</dbReference>
<evidence type="ECO:0000313" key="2">
    <source>
        <dbReference type="EMBL" id="KAI1853450.1"/>
    </source>
</evidence>
<protein>
    <submittedName>
        <fullName evidence="2">Uncharacterized protein</fullName>
    </submittedName>
</protein>
<feature type="region of interest" description="Disordered" evidence="1">
    <location>
        <begin position="1"/>
        <end position="20"/>
    </location>
</feature>
<feature type="region of interest" description="Disordered" evidence="1">
    <location>
        <begin position="33"/>
        <end position="158"/>
    </location>
</feature>
<name>A0A9P9W9U9_9PEZI</name>
<proteinExistence type="predicted"/>
<feature type="compositionally biased region" description="Basic and acidic residues" evidence="1">
    <location>
        <begin position="111"/>
        <end position="140"/>
    </location>
</feature>
<organism evidence="2 3">
    <name type="scientific">Neoarthrinium moseri</name>
    <dbReference type="NCBI Taxonomy" id="1658444"/>
    <lineage>
        <taxon>Eukaryota</taxon>
        <taxon>Fungi</taxon>
        <taxon>Dikarya</taxon>
        <taxon>Ascomycota</taxon>
        <taxon>Pezizomycotina</taxon>
        <taxon>Sordariomycetes</taxon>
        <taxon>Xylariomycetidae</taxon>
        <taxon>Amphisphaeriales</taxon>
        <taxon>Apiosporaceae</taxon>
        <taxon>Neoarthrinium</taxon>
    </lineage>
</organism>
<dbReference type="AlphaFoldDB" id="A0A9P9W9U9"/>
<keyword evidence="3" id="KW-1185">Reference proteome</keyword>
<gene>
    <name evidence="2" type="ORF">JX265_012741</name>
</gene>
<evidence type="ECO:0000256" key="1">
    <source>
        <dbReference type="SAM" id="MobiDB-lite"/>
    </source>
</evidence>
<evidence type="ECO:0000313" key="3">
    <source>
        <dbReference type="Proteomes" id="UP000829685"/>
    </source>
</evidence>
<feature type="compositionally biased region" description="Basic and acidic residues" evidence="1">
    <location>
        <begin position="73"/>
        <end position="97"/>
    </location>
</feature>
<reference evidence="2" key="1">
    <citation type="submission" date="2021-03" db="EMBL/GenBank/DDBJ databases">
        <title>Revisited historic fungal species revealed as producer of novel bioactive compounds through whole genome sequencing and comparative genomics.</title>
        <authorList>
            <person name="Vignolle G.A."/>
            <person name="Hochenegger N."/>
            <person name="Mach R.L."/>
            <person name="Mach-Aigner A.R."/>
            <person name="Javad Rahimi M."/>
            <person name="Salim K.A."/>
            <person name="Chan C.M."/>
            <person name="Lim L.B.L."/>
            <person name="Cai F."/>
            <person name="Druzhinina I.S."/>
            <person name="U'Ren J.M."/>
            <person name="Derntl C."/>
        </authorList>
    </citation>
    <scope>NUCLEOTIDE SEQUENCE</scope>
    <source>
        <strain evidence="2">TUCIM 5799</strain>
    </source>
</reference>
<feature type="compositionally biased region" description="Low complexity" evidence="1">
    <location>
        <begin position="52"/>
        <end position="66"/>
    </location>
</feature>
<feature type="compositionally biased region" description="Polar residues" evidence="1">
    <location>
        <begin position="141"/>
        <end position="158"/>
    </location>
</feature>
<sequence length="215" mass="24240">MAKSKGQRPVMDYESLMSLSNTSRLEAISAMDRLSRRLSSSSSLAKERRSHTGSVSSGSRSSSTKGQGRKRSSRDAQLDRRVAIRGAVADDRNEGPKKKPSATLRKPTPPHGKDESRSKVSRGDSKGSRNERLKRPESPESRTASQSQSRNRISYISMSSNSTKLGEIRYRQSWDLLDQGLNDERYYNAQTVYPLQPYQRQTKEKRGLLGRIFRS</sequence>
<comment type="caution">
    <text evidence="2">The sequence shown here is derived from an EMBL/GenBank/DDBJ whole genome shotgun (WGS) entry which is preliminary data.</text>
</comment>
<accession>A0A9P9W9U9</accession>
<dbReference type="Proteomes" id="UP000829685">
    <property type="component" value="Unassembled WGS sequence"/>
</dbReference>